<proteinExistence type="predicted"/>
<reference evidence="1 2" key="1">
    <citation type="submission" date="2020-01" db="EMBL/GenBank/DDBJ databases">
        <authorList>
            <person name="Gupta K D."/>
        </authorList>
    </citation>
    <scope>NUCLEOTIDE SEQUENCE [LARGE SCALE GENOMIC DNA]</scope>
</reference>
<name>A0A8S0VXF9_CYCAE</name>
<dbReference type="AlphaFoldDB" id="A0A8S0VXF9"/>
<evidence type="ECO:0000313" key="1">
    <source>
        <dbReference type="EMBL" id="CAA7260721.1"/>
    </source>
</evidence>
<protein>
    <submittedName>
        <fullName evidence="1">Uncharacterized protein</fullName>
    </submittedName>
</protein>
<dbReference type="Proteomes" id="UP000467700">
    <property type="component" value="Unassembled WGS sequence"/>
</dbReference>
<evidence type="ECO:0000313" key="2">
    <source>
        <dbReference type="Proteomes" id="UP000467700"/>
    </source>
</evidence>
<organism evidence="1 2">
    <name type="scientific">Cyclocybe aegerita</name>
    <name type="common">Black poplar mushroom</name>
    <name type="synonym">Agrocybe aegerita</name>
    <dbReference type="NCBI Taxonomy" id="1973307"/>
    <lineage>
        <taxon>Eukaryota</taxon>
        <taxon>Fungi</taxon>
        <taxon>Dikarya</taxon>
        <taxon>Basidiomycota</taxon>
        <taxon>Agaricomycotina</taxon>
        <taxon>Agaricomycetes</taxon>
        <taxon>Agaricomycetidae</taxon>
        <taxon>Agaricales</taxon>
        <taxon>Agaricineae</taxon>
        <taxon>Bolbitiaceae</taxon>
        <taxon>Cyclocybe</taxon>
    </lineage>
</organism>
<accession>A0A8S0VXF9</accession>
<keyword evidence="2" id="KW-1185">Reference proteome</keyword>
<sequence length="100" mass="11251">MAARFLFVKGGRRSLVFIEDAGHIWITRMSLSSSCILLFFRQSLPGVHVRKQYSCQANCEDFLEIRLLNVSLMVQNASALISIGFLVEPYRRSQVAIGAT</sequence>
<comment type="caution">
    <text evidence="1">The sequence shown here is derived from an EMBL/GenBank/DDBJ whole genome shotgun (WGS) entry which is preliminary data.</text>
</comment>
<gene>
    <name evidence="1" type="ORF">AAE3_LOCUS3021</name>
</gene>
<dbReference type="EMBL" id="CACVBS010000030">
    <property type="protein sequence ID" value="CAA7260721.1"/>
    <property type="molecule type" value="Genomic_DNA"/>
</dbReference>